<comment type="caution">
    <text evidence="1">The sequence shown here is derived from an EMBL/GenBank/DDBJ whole genome shotgun (WGS) entry which is preliminary data.</text>
</comment>
<reference evidence="1" key="1">
    <citation type="submission" date="2021-09" db="EMBL/GenBank/DDBJ databases">
        <title>Isolation and characterization of 3-chlorobenzoate degrading bacteria from soils in Shizuoka.</title>
        <authorList>
            <person name="Ifat A."/>
            <person name="Ogawa N."/>
            <person name="Kimbara K."/>
            <person name="Moriuchi R."/>
            <person name="Dohra H."/>
            <person name="Shintani M."/>
        </authorList>
    </citation>
    <scope>NUCLEOTIDE SEQUENCE</scope>
    <source>
        <strain evidence="1">19CS2-2</strain>
    </source>
</reference>
<keyword evidence="2" id="KW-1185">Reference proteome</keyword>
<name>A0ACB5QRT4_9BURK</name>
<protein>
    <submittedName>
        <fullName evidence="1">Uncharacterized protein</fullName>
    </submittedName>
</protein>
<gene>
    <name evidence="1" type="ORF">CBA19CS22_13395</name>
</gene>
<proteinExistence type="predicted"/>
<sequence length="325" mass="35029">MLNYEAVRFFASERIETNRLTSVLDEWVHARVANQRALTLLHVGQSTIIAVGIAAVILRAAQQVVAGTMSVGDLVLVNAYIVQVCNPLNTLGFVFRETNDAIANVERMFMILLSRGREGNHASLTVMGQRPDPADLSHQQVRRLENALTETGGSLAVRYIDKHVAYVATLPLRPVLHETATPEASHDDALEGVTVMVLDDQEEARDALEGLLESVGAHVVLCASGDAALARLRALPSAQWPCVLLCDIVLGGEQDGYEDLRLVRDEEASRGVSLGERMPAIALTGHTQAEARSRAQAAGFQAHLTKPVPAPKLIASISAVTARTI</sequence>
<dbReference type="Proteomes" id="UP001055013">
    <property type="component" value="Unassembled WGS sequence"/>
</dbReference>
<evidence type="ECO:0000313" key="2">
    <source>
        <dbReference type="Proteomes" id="UP001055013"/>
    </source>
</evidence>
<organism evidence="1 2">
    <name type="scientific">Caballeronia novacaledonica</name>
    <dbReference type="NCBI Taxonomy" id="1544861"/>
    <lineage>
        <taxon>Bacteria</taxon>
        <taxon>Pseudomonadati</taxon>
        <taxon>Pseudomonadota</taxon>
        <taxon>Betaproteobacteria</taxon>
        <taxon>Burkholderiales</taxon>
        <taxon>Burkholderiaceae</taxon>
        <taxon>Caballeronia</taxon>
    </lineage>
</organism>
<dbReference type="EMBL" id="BPUR01000006">
    <property type="protein sequence ID" value="GJH17543.1"/>
    <property type="molecule type" value="Genomic_DNA"/>
</dbReference>
<evidence type="ECO:0000313" key="1">
    <source>
        <dbReference type="EMBL" id="GJH17543.1"/>
    </source>
</evidence>
<accession>A0ACB5QRT4</accession>